<dbReference type="InterPro" id="IPR005089">
    <property type="entry name" value="CBM19"/>
</dbReference>
<evidence type="ECO:0000256" key="6">
    <source>
        <dbReference type="ARBA" id="ARBA00023295"/>
    </source>
</evidence>
<dbReference type="PANTHER" id="PTHR45708">
    <property type="entry name" value="ENDOCHITINASE"/>
    <property type="match status" value="1"/>
</dbReference>
<dbReference type="GO" id="GO:0008843">
    <property type="term" value="F:endochitinase activity"/>
    <property type="evidence" value="ECO:0007669"/>
    <property type="project" value="UniProtKB-EC"/>
</dbReference>
<evidence type="ECO:0000256" key="8">
    <source>
        <dbReference type="RuleBase" id="RU000489"/>
    </source>
</evidence>
<dbReference type="EMBL" id="PJQM01005719">
    <property type="protein sequence ID" value="RCH80995.1"/>
    <property type="molecule type" value="Genomic_DNA"/>
</dbReference>
<dbReference type="GO" id="GO:0000272">
    <property type="term" value="P:polysaccharide catabolic process"/>
    <property type="evidence" value="ECO:0007669"/>
    <property type="project" value="UniProtKB-KW"/>
</dbReference>
<gene>
    <name evidence="12" type="primary">CHT1_2</name>
    <name evidence="12" type="ORF">CU098_004015</name>
</gene>
<sequence>MLIERIDIKACQNKGKTILLSLGGAAGSYGFSNDDDATAFADTLWDTFGNGESDTRPFGDAIVDGFDLDIEGGGSTGYTTMVKQLRSHFKKDRYKNYYITGAPQCPYPDAMLGPALETAEFDAVFVQFYNNYCSVTSSSFNFETWDHWAKKISKNKEVKVFLGVSGSSAAAGSGYVPFSSLKPIVQDVHSTYSSFGGVVSWDASASYGNINAPPNYQKAISGLVSGLNDSGSSKVTTKKSTKTTKKSTKATNKSIKTSKATTKSATKTHKTVHSTRIPKSTKTTTQKADETTKTSTPTIKEGAPCKGRFACSGTSYATCVHNKWVLRSCPASLVCLSTTDGTSVYCAQGSESILGVDSAKAYNSKSVNAQFSLDGVLEGKFNATLNIRSMKHVFKKTIKVQFNVNSGTRITHVTKGSVSQSGNKVMIKFFLNNNESMALIIGIQGTLPKQNTFVGPSMNSMKFY</sequence>
<feature type="region of interest" description="Disordered" evidence="10">
    <location>
        <begin position="227"/>
        <end position="297"/>
    </location>
</feature>
<dbReference type="InterPro" id="IPR017853">
    <property type="entry name" value="GH"/>
</dbReference>
<dbReference type="Pfam" id="PF03427">
    <property type="entry name" value="CBM_19"/>
    <property type="match status" value="1"/>
</dbReference>
<evidence type="ECO:0000256" key="5">
    <source>
        <dbReference type="ARBA" id="ARBA00023277"/>
    </source>
</evidence>
<keyword evidence="7" id="KW-0624">Polysaccharide degradation</keyword>
<feature type="domain" description="GH18" evidence="11">
    <location>
        <begin position="1"/>
        <end position="220"/>
    </location>
</feature>
<dbReference type="GO" id="GO:0006032">
    <property type="term" value="P:chitin catabolic process"/>
    <property type="evidence" value="ECO:0007669"/>
    <property type="project" value="UniProtKB-KW"/>
</dbReference>
<keyword evidence="3 8" id="KW-0378">Hydrolase</keyword>
<keyword evidence="5" id="KW-0119">Carbohydrate metabolism</keyword>
<dbReference type="PROSITE" id="PS01095">
    <property type="entry name" value="GH18_1"/>
    <property type="match status" value="1"/>
</dbReference>
<comment type="catalytic activity">
    <reaction evidence="1">
        <text>Random endo-hydrolysis of N-acetyl-beta-D-glucosaminide (1-&gt;4)-beta-linkages in chitin and chitodextrins.</text>
        <dbReference type="EC" id="3.2.1.14"/>
    </reaction>
</comment>
<dbReference type="Gene3D" id="3.20.20.80">
    <property type="entry name" value="Glycosidases"/>
    <property type="match status" value="1"/>
</dbReference>
<evidence type="ECO:0000313" key="12">
    <source>
        <dbReference type="EMBL" id="RCH80995.1"/>
    </source>
</evidence>
<evidence type="ECO:0000256" key="3">
    <source>
        <dbReference type="ARBA" id="ARBA00022801"/>
    </source>
</evidence>
<evidence type="ECO:0000256" key="10">
    <source>
        <dbReference type="SAM" id="MobiDB-lite"/>
    </source>
</evidence>
<dbReference type="SUPFAM" id="SSF51445">
    <property type="entry name" value="(Trans)glycosidases"/>
    <property type="match status" value="1"/>
</dbReference>
<name>A0A367ITG9_RHIST</name>
<keyword evidence="13" id="KW-1185">Reference proteome</keyword>
<reference evidence="12 13" key="1">
    <citation type="journal article" date="2018" name="G3 (Bethesda)">
        <title>Phylogenetic and Phylogenomic Definition of Rhizopus Species.</title>
        <authorList>
            <person name="Gryganskyi A.P."/>
            <person name="Golan J."/>
            <person name="Dolatabadi S."/>
            <person name="Mondo S."/>
            <person name="Robb S."/>
            <person name="Idnurm A."/>
            <person name="Muszewska A."/>
            <person name="Steczkiewicz K."/>
            <person name="Masonjones S."/>
            <person name="Liao H.L."/>
            <person name="Gajdeczka M.T."/>
            <person name="Anike F."/>
            <person name="Vuek A."/>
            <person name="Anishchenko I.M."/>
            <person name="Voigt K."/>
            <person name="de Hoog G.S."/>
            <person name="Smith M.E."/>
            <person name="Heitman J."/>
            <person name="Vilgalys R."/>
            <person name="Stajich J.E."/>
        </authorList>
    </citation>
    <scope>NUCLEOTIDE SEQUENCE [LARGE SCALE GENOMIC DNA]</scope>
    <source>
        <strain evidence="12 13">LSU 92-RS-03</strain>
    </source>
</reference>
<dbReference type="GO" id="GO:0008061">
    <property type="term" value="F:chitin binding"/>
    <property type="evidence" value="ECO:0007669"/>
    <property type="project" value="InterPro"/>
</dbReference>
<comment type="caution">
    <text evidence="12">The sequence shown here is derived from an EMBL/GenBank/DDBJ whole genome shotgun (WGS) entry which is preliminary data.</text>
</comment>
<dbReference type="InterPro" id="IPR050542">
    <property type="entry name" value="Glycosyl_Hydrlase18_Chitinase"/>
</dbReference>
<protein>
    <recommendedName>
        <fullName evidence="2">chitinase</fullName>
        <ecNumber evidence="2">3.2.1.14</ecNumber>
    </recommendedName>
</protein>
<evidence type="ECO:0000313" key="13">
    <source>
        <dbReference type="Proteomes" id="UP000253551"/>
    </source>
</evidence>
<comment type="similarity">
    <text evidence="9">Belongs to the glycosyl hydrolase 18 family.</text>
</comment>
<evidence type="ECO:0000256" key="9">
    <source>
        <dbReference type="RuleBase" id="RU004453"/>
    </source>
</evidence>
<dbReference type="EC" id="3.2.1.14" evidence="2"/>
<dbReference type="Proteomes" id="UP000253551">
    <property type="component" value="Unassembled WGS sequence"/>
</dbReference>
<evidence type="ECO:0000256" key="7">
    <source>
        <dbReference type="ARBA" id="ARBA00023326"/>
    </source>
</evidence>
<proteinExistence type="inferred from homology"/>
<keyword evidence="6 8" id="KW-0326">Glycosidase</keyword>
<dbReference type="GO" id="GO:0005576">
    <property type="term" value="C:extracellular region"/>
    <property type="evidence" value="ECO:0007669"/>
    <property type="project" value="TreeGrafter"/>
</dbReference>
<dbReference type="PANTHER" id="PTHR45708:SF49">
    <property type="entry name" value="ENDOCHITINASE"/>
    <property type="match status" value="1"/>
</dbReference>
<dbReference type="STRING" id="4846.A0A367ITG9"/>
<dbReference type="AlphaFoldDB" id="A0A367ITG9"/>
<dbReference type="InterPro" id="IPR001579">
    <property type="entry name" value="Glyco_hydro_18_chit_AS"/>
</dbReference>
<evidence type="ECO:0000256" key="2">
    <source>
        <dbReference type="ARBA" id="ARBA00012729"/>
    </source>
</evidence>
<feature type="compositionally biased region" description="Low complexity" evidence="10">
    <location>
        <begin position="249"/>
        <end position="265"/>
    </location>
</feature>
<accession>A0A367ITG9</accession>
<dbReference type="PROSITE" id="PS51910">
    <property type="entry name" value="GH18_2"/>
    <property type="match status" value="1"/>
</dbReference>
<organism evidence="12 13">
    <name type="scientific">Rhizopus stolonifer</name>
    <name type="common">Rhizopus nigricans</name>
    <dbReference type="NCBI Taxonomy" id="4846"/>
    <lineage>
        <taxon>Eukaryota</taxon>
        <taxon>Fungi</taxon>
        <taxon>Fungi incertae sedis</taxon>
        <taxon>Mucoromycota</taxon>
        <taxon>Mucoromycotina</taxon>
        <taxon>Mucoromycetes</taxon>
        <taxon>Mucorales</taxon>
        <taxon>Mucorineae</taxon>
        <taxon>Rhizopodaceae</taxon>
        <taxon>Rhizopus</taxon>
    </lineage>
</organism>
<evidence type="ECO:0000259" key="11">
    <source>
        <dbReference type="PROSITE" id="PS51910"/>
    </source>
</evidence>
<evidence type="ECO:0000256" key="1">
    <source>
        <dbReference type="ARBA" id="ARBA00000822"/>
    </source>
</evidence>
<dbReference type="OrthoDB" id="6020543at2759"/>
<feature type="compositionally biased region" description="Basic residues" evidence="10">
    <location>
        <begin position="236"/>
        <end position="248"/>
    </location>
</feature>
<evidence type="ECO:0000256" key="4">
    <source>
        <dbReference type="ARBA" id="ARBA00023024"/>
    </source>
</evidence>
<keyword evidence="4" id="KW-0146">Chitin degradation</keyword>
<dbReference type="Pfam" id="PF00704">
    <property type="entry name" value="Glyco_hydro_18"/>
    <property type="match status" value="1"/>
</dbReference>
<dbReference type="InterPro" id="IPR001223">
    <property type="entry name" value="Glyco_hydro18_cat"/>
</dbReference>